<keyword evidence="5" id="KW-1185">Reference proteome</keyword>
<dbReference type="InParanoid" id="A3FPI5"/>
<feature type="compositionally biased region" description="Low complexity" evidence="1">
    <location>
        <begin position="50"/>
        <end position="80"/>
    </location>
</feature>
<dbReference type="eggNOG" id="ENOG502TGI4">
    <property type="taxonomic scope" value="Eukaryota"/>
</dbReference>
<feature type="compositionally biased region" description="Polar residues" evidence="1">
    <location>
        <begin position="102"/>
        <end position="112"/>
    </location>
</feature>
<feature type="transmembrane region" description="Helical" evidence="2">
    <location>
        <begin position="504"/>
        <end position="522"/>
    </location>
</feature>
<dbReference type="KEGG" id="cel:CELE_F54H12.8"/>
<keyword evidence="2" id="KW-1133">Transmembrane helix</keyword>
<dbReference type="Bgee" id="WBGene00045247">
    <property type="expression patterns" value="Expressed in adult organism and 2 other cell types or tissues"/>
</dbReference>
<evidence type="ECO:0000313" key="5">
    <source>
        <dbReference type="Proteomes" id="UP000001940"/>
    </source>
</evidence>
<evidence type="ECO:0000256" key="2">
    <source>
        <dbReference type="SAM" id="Phobius"/>
    </source>
</evidence>
<dbReference type="GeneID" id="6418653"/>
<dbReference type="RefSeq" id="NP_001122702.1">
    <property type="nucleotide sequence ID" value="NM_001129230.1"/>
</dbReference>
<evidence type="ECO:0000256" key="1">
    <source>
        <dbReference type="SAM" id="MobiDB-lite"/>
    </source>
</evidence>
<dbReference type="FunCoup" id="A3FPI5">
    <property type="interactions" value="811"/>
</dbReference>
<keyword evidence="2" id="KW-0472">Membrane</keyword>
<dbReference type="CTD" id="6418653"/>
<organism evidence="4 5">
    <name type="scientific">Caenorhabditis elegans</name>
    <dbReference type="NCBI Taxonomy" id="6239"/>
    <lineage>
        <taxon>Eukaryota</taxon>
        <taxon>Metazoa</taxon>
        <taxon>Ecdysozoa</taxon>
        <taxon>Nematoda</taxon>
        <taxon>Chromadorea</taxon>
        <taxon>Rhabditida</taxon>
        <taxon>Rhabditina</taxon>
        <taxon>Rhabditomorpha</taxon>
        <taxon>Rhabditoidea</taxon>
        <taxon>Rhabditidae</taxon>
        <taxon>Peloderinae</taxon>
        <taxon>Caenorhabditis</taxon>
    </lineage>
</organism>
<feature type="region of interest" description="Disordered" evidence="1">
    <location>
        <begin position="26"/>
        <end position="143"/>
    </location>
</feature>
<dbReference type="OMA" id="YILIHHR"/>
<evidence type="ECO:0000256" key="3">
    <source>
        <dbReference type="SAM" id="SignalP"/>
    </source>
</evidence>
<dbReference type="HOGENOM" id="CLU_524018_0_0_1"/>
<protein>
    <submittedName>
        <fullName evidence="4">Envelope glycoprotein B</fullName>
    </submittedName>
</protein>
<feature type="signal peptide" evidence="3">
    <location>
        <begin position="1"/>
        <end position="23"/>
    </location>
</feature>
<sequence length="570" mass="65091">MFSKQFSCFLLSIFFVTVCVVDLKKHAPTSPNNSKDPAKRFIGFNSSGASPTTPETTISSSDSTNESSSITSSTDSSTNSMLPETSTIDPGSQSSSYSGNSLTASSTTSDPSIPNPTRKRITRQPNYPPWQPHQPSNPNPPPFSMNVPDFHCFIDEKMRAEVEIFHVIGVRNFDARFMISTPPTQFRFSFFEKHGTPSAVYSHSDITTNSPDPTTISSDSTTSSDNFAAFDWNFFTKSTAAPETNYTTPMNIPISKQATLAWDQSQQRFYFVVPDNAFRIYTIDHSFYSASMTTDGATFPFSSVPKKADASKKMTSPYTCHYNVKNQNVVCVSINEQLVTVGIYSRPLRYLENRFSLPNYLSFDKFFSYADSKGNDFILIHHKAQWIYRINYQLYLNNHNMFFKVFHLRTPDGKLQFDNFEHADEYGLVTRYSNSDGRYRYYYSLFSEMSGLTTYCVHDQYIDGRLMILGRQRIVPVKSFTDELRQMINIEKGEDTDIPTMLRLLFYCSLLYLFIFVTVQMIPAREISIMKDLHHIGREIKRYSPVIESVMTKVHAFLEASKRQANKKVE</sequence>
<keyword evidence="3" id="KW-0732">Signal</keyword>
<reference evidence="4 5" key="1">
    <citation type="journal article" date="1998" name="Science">
        <title>Genome sequence of the nematode C. elegans: a platform for investigating biology.</title>
        <authorList>
            <consortium name="The C. elegans sequencing consortium"/>
            <person name="Sulson J.E."/>
            <person name="Waterston R."/>
        </authorList>
    </citation>
    <scope>NUCLEOTIDE SEQUENCE [LARGE SCALE GENOMIC DNA]</scope>
    <source>
        <strain evidence="4 5">Bristol N2</strain>
    </source>
</reference>
<feature type="compositionally biased region" description="Low complexity" evidence="1">
    <location>
        <begin position="92"/>
        <end position="101"/>
    </location>
</feature>
<accession>A3FPI5</accession>
<dbReference type="Proteomes" id="UP000001940">
    <property type="component" value="Chromosome III"/>
</dbReference>
<dbReference type="OrthoDB" id="5847599at2759"/>
<dbReference type="EMBL" id="BX284603">
    <property type="protein sequence ID" value="CCD63461.1"/>
    <property type="molecule type" value="Genomic_DNA"/>
</dbReference>
<keyword evidence="2" id="KW-0812">Transmembrane</keyword>
<dbReference type="PaxDb" id="6239-F54H12.8"/>
<feature type="chain" id="PRO_5002652613" evidence="3">
    <location>
        <begin position="24"/>
        <end position="570"/>
    </location>
</feature>
<proteinExistence type="predicted"/>
<evidence type="ECO:0000313" key="6">
    <source>
        <dbReference type="WormBase" id="F54H12.8"/>
    </source>
</evidence>
<name>A3FPI5_CAEEL</name>
<dbReference type="WormBase" id="F54H12.8">
    <property type="protein sequence ID" value="CE40701"/>
    <property type="gene ID" value="WBGene00045247"/>
</dbReference>
<evidence type="ECO:0000313" key="4">
    <source>
        <dbReference type="EMBL" id="CCD63461.1"/>
    </source>
</evidence>
<feature type="compositionally biased region" description="Pro residues" evidence="1">
    <location>
        <begin position="126"/>
        <end position="143"/>
    </location>
</feature>
<gene>
    <name evidence="4" type="ORF">CELE_F54H12.8</name>
    <name evidence="4 6" type="ORF">F54H12.8</name>
</gene>
<dbReference type="AGR" id="WB:WBGene00045247"/>
<dbReference type="AlphaFoldDB" id="A3FPI5"/>
<dbReference type="UCSC" id="F54H12.8">
    <property type="organism name" value="c. elegans"/>
</dbReference>
<feature type="compositionally biased region" description="Polar residues" evidence="1">
    <location>
        <begin position="81"/>
        <end position="91"/>
    </location>
</feature>